<dbReference type="EMBL" id="KZ613954">
    <property type="protein sequence ID" value="PMD34422.1"/>
    <property type="molecule type" value="Genomic_DNA"/>
</dbReference>
<dbReference type="Proteomes" id="UP000235786">
    <property type="component" value="Unassembled WGS sequence"/>
</dbReference>
<proteinExistence type="predicted"/>
<evidence type="ECO:0000313" key="3">
    <source>
        <dbReference type="Proteomes" id="UP000235786"/>
    </source>
</evidence>
<protein>
    <submittedName>
        <fullName evidence="2">Uncharacterized protein</fullName>
    </submittedName>
</protein>
<evidence type="ECO:0000256" key="1">
    <source>
        <dbReference type="SAM" id="MobiDB-lite"/>
    </source>
</evidence>
<evidence type="ECO:0000313" key="2">
    <source>
        <dbReference type="EMBL" id="PMD34422.1"/>
    </source>
</evidence>
<accession>A0A2J6R7C6</accession>
<dbReference type="AlphaFoldDB" id="A0A2J6R7C6"/>
<organism evidence="2 3">
    <name type="scientific">Hyaloscypha variabilis (strain UAMH 11265 / GT02V1 / F)</name>
    <name type="common">Meliniomyces variabilis</name>
    <dbReference type="NCBI Taxonomy" id="1149755"/>
    <lineage>
        <taxon>Eukaryota</taxon>
        <taxon>Fungi</taxon>
        <taxon>Dikarya</taxon>
        <taxon>Ascomycota</taxon>
        <taxon>Pezizomycotina</taxon>
        <taxon>Leotiomycetes</taxon>
        <taxon>Helotiales</taxon>
        <taxon>Hyaloscyphaceae</taxon>
        <taxon>Hyaloscypha</taxon>
        <taxon>Hyaloscypha variabilis</taxon>
    </lineage>
</organism>
<sequence length="162" mass="18480">MWPISSFSRGARYFPLLTSQFHNEGQYQKPTEKAHTGKKGAYRSPSQSHTPEAALPTKKDIRIRLVLERREKERKKNAAEKADPPQLLRLSMHEHAFGDWVMATRERQLAHEEYVGVLYLAGETGGEGEDYYVVFLRIIMGLLIRIRGIRVRFLGGGDGIAQ</sequence>
<feature type="region of interest" description="Disordered" evidence="1">
    <location>
        <begin position="24"/>
        <end position="59"/>
    </location>
</feature>
<keyword evidence="3" id="KW-1185">Reference proteome</keyword>
<gene>
    <name evidence="2" type="ORF">L207DRAFT_140618</name>
</gene>
<reference evidence="2 3" key="1">
    <citation type="submission" date="2016-04" db="EMBL/GenBank/DDBJ databases">
        <title>A degradative enzymes factory behind the ericoid mycorrhizal symbiosis.</title>
        <authorList>
            <consortium name="DOE Joint Genome Institute"/>
            <person name="Martino E."/>
            <person name="Morin E."/>
            <person name="Grelet G."/>
            <person name="Kuo A."/>
            <person name="Kohler A."/>
            <person name="Daghino S."/>
            <person name="Barry K."/>
            <person name="Choi C."/>
            <person name="Cichocki N."/>
            <person name="Clum A."/>
            <person name="Copeland A."/>
            <person name="Hainaut M."/>
            <person name="Haridas S."/>
            <person name="Labutti K."/>
            <person name="Lindquist E."/>
            <person name="Lipzen A."/>
            <person name="Khouja H.-R."/>
            <person name="Murat C."/>
            <person name="Ohm R."/>
            <person name="Olson A."/>
            <person name="Spatafora J."/>
            <person name="Veneault-Fourrey C."/>
            <person name="Henrissat B."/>
            <person name="Grigoriev I."/>
            <person name="Martin F."/>
            <person name="Perotto S."/>
        </authorList>
    </citation>
    <scope>NUCLEOTIDE SEQUENCE [LARGE SCALE GENOMIC DNA]</scope>
    <source>
        <strain evidence="2 3">F</strain>
    </source>
</reference>
<name>A0A2J6R7C6_HYAVF</name>